<dbReference type="Proteomes" id="UP000823521">
    <property type="component" value="Unassembled WGS sequence"/>
</dbReference>
<feature type="compositionally biased region" description="Low complexity" evidence="1">
    <location>
        <begin position="299"/>
        <end position="326"/>
    </location>
</feature>
<comment type="caution">
    <text evidence="2">The sequence shown here is derived from an EMBL/GenBank/DDBJ whole genome shotgun (WGS) entry which is preliminary data.</text>
</comment>
<keyword evidence="3" id="KW-1185">Reference proteome</keyword>
<name>A0ABS3W0E3_MICEH</name>
<dbReference type="PRINTS" id="PR01217">
    <property type="entry name" value="PRICHEXTENSN"/>
</dbReference>
<feature type="compositionally biased region" description="Low complexity" evidence="1">
    <location>
        <begin position="226"/>
        <end position="237"/>
    </location>
</feature>
<feature type="compositionally biased region" description="Low complexity" evidence="1">
    <location>
        <begin position="125"/>
        <end position="136"/>
    </location>
</feature>
<feature type="compositionally biased region" description="Pro residues" evidence="1">
    <location>
        <begin position="360"/>
        <end position="375"/>
    </location>
</feature>
<feature type="compositionally biased region" description="Pro residues" evidence="1">
    <location>
        <begin position="137"/>
        <end position="153"/>
    </location>
</feature>
<proteinExistence type="predicted"/>
<dbReference type="EMBL" id="WVUH01000438">
    <property type="protein sequence ID" value="MBO4210261.1"/>
    <property type="molecule type" value="Genomic_DNA"/>
</dbReference>
<accession>A0ABS3W0E3</accession>
<feature type="compositionally biased region" description="Pro residues" evidence="1">
    <location>
        <begin position="289"/>
        <end position="298"/>
    </location>
</feature>
<evidence type="ECO:0000256" key="1">
    <source>
        <dbReference type="SAM" id="MobiDB-lite"/>
    </source>
</evidence>
<evidence type="ECO:0000313" key="3">
    <source>
        <dbReference type="Proteomes" id="UP000823521"/>
    </source>
</evidence>
<feature type="region of interest" description="Disordered" evidence="1">
    <location>
        <begin position="1"/>
        <end position="391"/>
    </location>
</feature>
<feature type="non-terminal residue" evidence="2">
    <location>
        <position position="391"/>
    </location>
</feature>
<evidence type="ECO:0000313" key="2">
    <source>
        <dbReference type="EMBL" id="MBO4210261.1"/>
    </source>
</evidence>
<feature type="compositionally biased region" description="Low complexity" evidence="1">
    <location>
        <begin position="182"/>
        <end position="195"/>
    </location>
</feature>
<reference evidence="2 3" key="1">
    <citation type="submission" date="2019-12" db="EMBL/GenBank/DDBJ databases">
        <title>Whole genome sequencing of endophytic Actinobacterium Micromonospora sp. MPMI6T.</title>
        <authorList>
            <person name="Evv R."/>
            <person name="Podile A.R."/>
        </authorList>
    </citation>
    <scope>NUCLEOTIDE SEQUENCE [LARGE SCALE GENOMIC DNA]</scope>
    <source>
        <strain evidence="2 3">MPMI6</strain>
    </source>
</reference>
<feature type="compositionally biased region" description="Basic and acidic residues" evidence="1">
    <location>
        <begin position="1"/>
        <end position="10"/>
    </location>
</feature>
<protein>
    <submittedName>
        <fullName evidence="2">Uncharacterized protein</fullName>
    </submittedName>
</protein>
<gene>
    <name evidence="2" type="ORF">GSF22_30345</name>
</gene>
<organism evidence="2 3">
    <name type="scientific">Micromonospora echinofusca</name>
    <dbReference type="NCBI Taxonomy" id="47858"/>
    <lineage>
        <taxon>Bacteria</taxon>
        <taxon>Bacillati</taxon>
        <taxon>Actinomycetota</taxon>
        <taxon>Actinomycetes</taxon>
        <taxon>Micromonosporales</taxon>
        <taxon>Micromonosporaceae</taxon>
        <taxon>Micromonospora</taxon>
    </lineage>
</organism>
<sequence length="391" mass="38712">MADENADRVQRAGQETPVPKRDVEPFWPPEQIETGRPTSTPPGVSGSGWPGDASGWPPVPGPPWPSVASGPAQPASPPGGRTTGDQVPPKAPGPFVDDATRAWPLVGPAIGTDAAKGTPGAVESGAPATGVPGAATPHPPEPLDPVSPAPPPAVDLHQPFTLDEPVTMPFVPVQARSPEPGPTAAPGRTPTTAAPDHPTGSTTTAAPDRSPVAGAPDRPAGSTPVGSTADGTTAGTGPDRVDPDDTSDVSDAPPATGSAPVPPPLFHGGGPVPAESASGRASAAVSPWAQPPQRPPADQPTRATGTARPPTVEPGVAAGQAAVPGTQPVPPYPQQPGTTPHGRAATPPPGPQPGGWGVPQPGPQQPVGHQPPTPHPNGWTAPAPHAATYPV</sequence>